<dbReference type="Gene3D" id="3.40.50.280">
    <property type="entry name" value="Cobalamin-binding domain"/>
    <property type="match status" value="1"/>
</dbReference>
<dbReference type="CDD" id="cd02068">
    <property type="entry name" value="radical_SAM_B12_BD"/>
    <property type="match status" value="1"/>
</dbReference>
<dbReference type="Pfam" id="PF02310">
    <property type="entry name" value="B12-binding"/>
    <property type="match status" value="1"/>
</dbReference>
<dbReference type="PANTHER" id="PTHR43409">
    <property type="entry name" value="ANAEROBIC MAGNESIUM-PROTOPORPHYRIN IX MONOMETHYL ESTER CYCLASE-RELATED"/>
    <property type="match status" value="1"/>
</dbReference>
<keyword evidence="5" id="KW-0411">Iron-sulfur</keyword>
<dbReference type="PROSITE" id="PS51332">
    <property type="entry name" value="B12_BINDING"/>
    <property type="match status" value="1"/>
</dbReference>
<dbReference type="InterPro" id="IPR006158">
    <property type="entry name" value="Cobalamin-bd"/>
</dbReference>
<dbReference type="GO" id="GO:0003824">
    <property type="term" value="F:catalytic activity"/>
    <property type="evidence" value="ECO:0007669"/>
    <property type="project" value="InterPro"/>
</dbReference>
<dbReference type="Proteomes" id="UP000177583">
    <property type="component" value="Unassembled WGS sequence"/>
</dbReference>
<dbReference type="SFLD" id="SFLDS00029">
    <property type="entry name" value="Radical_SAM"/>
    <property type="match status" value="1"/>
</dbReference>
<dbReference type="CDD" id="cd01335">
    <property type="entry name" value="Radical_SAM"/>
    <property type="match status" value="1"/>
</dbReference>
<evidence type="ECO:0000313" key="8">
    <source>
        <dbReference type="EMBL" id="OGH04835.1"/>
    </source>
</evidence>
<dbReference type="SFLD" id="SFLDG01123">
    <property type="entry name" value="methyltransferase_(Class_B)"/>
    <property type="match status" value="1"/>
</dbReference>
<dbReference type="InterPro" id="IPR007197">
    <property type="entry name" value="rSAM"/>
</dbReference>
<evidence type="ECO:0000259" key="6">
    <source>
        <dbReference type="PROSITE" id="PS51332"/>
    </source>
</evidence>
<dbReference type="InterPro" id="IPR013785">
    <property type="entry name" value="Aldolase_TIM"/>
</dbReference>
<dbReference type="PROSITE" id="PS51918">
    <property type="entry name" value="RADICAL_SAM"/>
    <property type="match status" value="1"/>
</dbReference>
<organism evidence="8 9">
    <name type="scientific">Candidatus Lambdaproteobacteria bacterium RIFOXYD2_FULL_56_26</name>
    <dbReference type="NCBI Taxonomy" id="1817773"/>
    <lineage>
        <taxon>Bacteria</taxon>
        <taxon>Pseudomonadati</taxon>
        <taxon>Pseudomonadota</taxon>
        <taxon>Candidatus Lambdaproteobacteria</taxon>
    </lineage>
</organism>
<feature type="domain" description="Radical SAM core" evidence="7">
    <location>
        <begin position="183"/>
        <end position="413"/>
    </location>
</feature>
<name>A0A1F6H384_9PROT</name>
<protein>
    <submittedName>
        <fullName evidence="8">Uncharacterized protein</fullName>
    </submittedName>
</protein>
<dbReference type="Pfam" id="PF04055">
    <property type="entry name" value="Radical_SAM"/>
    <property type="match status" value="1"/>
</dbReference>
<dbReference type="GO" id="GO:0031419">
    <property type="term" value="F:cobalamin binding"/>
    <property type="evidence" value="ECO:0007669"/>
    <property type="project" value="InterPro"/>
</dbReference>
<proteinExistence type="predicted"/>
<dbReference type="SFLD" id="SFLDG01082">
    <property type="entry name" value="B12-binding_domain_containing"/>
    <property type="match status" value="1"/>
</dbReference>
<comment type="caution">
    <text evidence="8">The sequence shown here is derived from an EMBL/GenBank/DDBJ whole genome shotgun (WGS) entry which is preliminary data.</text>
</comment>
<evidence type="ECO:0000256" key="3">
    <source>
        <dbReference type="ARBA" id="ARBA00022723"/>
    </source>
</evidence>
<dbReference type="EMBL" id="MFNF01000001">
    <property type="protein sequence ID" value="OGH04835.1"/>
    <property type="molecule type" value="Genomic_DNA"/>
</dbReference>
<gene>
    <name evidence="8" type="ORF">A2557_07565</name>
</gene>
<evidence type="ECO:0000256" key="2">
    <source>
        <dbReference type="ARBA" id="ARBA00022691"/>
    </source>
</evidence>
<keyword evidence="2" id="KW-0949">S-adenosyl-L-methionine</keyword>
<feature type="domain" description="B12-binding" evidence="6">
    <location>
        <begin position="9"/>
        <end position="144"/>
    </location>
</feature>
<dbReference type="InterPro" id="IPR034466">
    <property type="entry name" value="Methyltransferase_Class_B"/>
</dbReference>
<evidence type="ECO:0000256" key="5">
    <source>
        <dbReference type="ARBA" id="ARBA00023014"/>
    </source>
</evidence>
<evidence type="ECO:0000256" key="4">
    <source>
        <dbReference type="ARBA" id="ARBA00023004"/>
    </source>
</evidence>
<dbReference type="GO" id="GO:0051539">
    <property type="term" value="F:4 iron, 4 sulfur cluster binding"/>
    <property type="evidence" value="ECO:0007669"/>
    <property type="project" value="UniProtKB-KW"/>
</dbReference>
<dbReference type="GO" id="GO:0046872">
    <property type="term" value="F:metal ion binding"/>
    <property type="evidence" value="ECO:0007669"/>
    <property type="project" value="UniProtKB-KW"/>
</dbReference>
<dbReference type="AlphaFoldDB" id="A0A1F6H384"/>
<dbReference type="SMART" id="SM00729">
    <property type="entry name" value="Elp3"/>
    <property type="match status" value="1"/>
</dbReference>
<dbReference type="InterPro" id="IPR051198">
    <property type="entry name" value="BchE-like"/>
</dbReference>
<evidence type="ECO:0000313" key="9">
    <source>
        <dbReference type="Proteomes" id="UP000177583"/>
    </source>
</evidence>
<dbReference type="SUPFAM" id="SSF102114">
    <property type="entry name" value="Radical SAM enzymes"/>
    <property type="match status" value="1"/>
</dbReference>
<evidence type="ECO:0000256" key="1">
    <source>
        <dbReference type="ARBA" id="ARBA00001966"/>
    </source>
</evidence>
<comment type="cofactor">
    <cofactor evidence="1">
        <name>[4Fe-4S] cluster</name>
        <dbReference type="ChEBI" id="CHEBI:49883"/>
    </cofactor>
</comment>
<dbReference type="InterPro" id="IPR058240">
    <property type="entry name" value="rSAM_sf"/>
</dbReference>
<keyword evidence="3" id="KW-0479">Metal-binding</keyword>
<dbReference type="Gene3D" id="3.20.20.70">
    <property type="entry name" value="Aldolase class I"/>
    <property type="match status" value="1"/>
</dbReference>
<reference evidence="8 9" key="1">
    <citation type="journal article" date="2016" name="Nat. Commun.">
        <title>Thousands of microbial genomes shed light on interconnected biogeochemical processes in an aquifer system.</title>
        <authorList>
            <person name="Anantharaman K."/>
            <person name="Brown C.T."/>
            <person name="Hug L.A."/>
            <person name="Sharon I."/>
            <person name="Castelle C.J."/>
            <person name="Probst A.J."/>
            <person name="Thomas B.C."/>
            <person name="Singh A."/>
            <person name="Wilkins M.J."/>
            <person name="Karaoz U."/>
            <person name="Brodie E.L."/>
            <person name="Williams K.H."/>
            <person name="Hubbard S.S."/>
            <person name="Banfield J.F."/>
        </authorList>
    </citation>
    <scope>NUCLEOTIDE SEQUENCE [LARGE SCALE GENOMIC DNA]</scope>
</reference>
<keyword evidence="4" id="KW-0408">Iron</keyword>
<accession>A0A1F6H384</accession>
<sequence length="535" mass="60930">MLLIYPAKKDALKIFQSFLPIYVPIGLGHLLAVCEKQNLPVEMIDQQIEDDFLGTIDKYVAKMQPPYIFGFSVFTIAMGSAVETAKYLKAKYPDCVTLFGGIHPTAMPEETLQTFPSIDLIFAGEAEEHISTIYRRLKNRESVHDVPGIGYRNGEGEVVINERSALNMNLDQYPSFPYHRFESPKYDLGFILSSRGCPYKCTFCSNRITTGLAYRYRAPEALVAEMKMLHEKYGCKKVLLLDDNFLVNRSRIHKLTSLVVEEGLHKKMSFGFQARADNVRRDQMVELFEAGFNSVFYGIETASNRIMKVIRKDETIEDCIEAVKISKELGFHVSATFIFALPTETSADRTEAIRLTNELKIDMVRYNNATPYPGTVFYKEAQAEGLLNVVGYYDNFNSVSTFIEPPFKKIPFSYVPQGSTENEIRSQILWGYWRFYMNLDRLKQVLNRPDLGVGWFDAGGNIKEKLVKIPALTLLAFNLTLKFCEMWLQLAFRPFVPLFAGKAKNASRTYFEPAMNEDSIGSATLENKAQNDQTQ</sequence>
<dbReference type="InterPro" id="IPR006638">
    <property type="entry name" value="Elp3/MiaA/NifB-like_rSAM"/>
</dbReference>
<evidence type="ECO:0000259" key="7">
    <source>
        <dbReference type="PROSITE" id="PS51918"/>
    </source>
</evidence>